<name>A0A1V9WY70_9ACAR</name>
<dbReference type="AlphaFoldDB" id="A0A1V9WY70"/>
<dbReference type="PANTHER" id="PTHR43615">
    <property type="entry name" value="PHOSPHOENOLPYRUVATE SYNTHASE-RELATED"/>
    <property type="match status" value="1"/>
</dbReference>
<dbReference type="STRING" id="418985.A0A1V9WY70"/>
<dbReference type="OrthoDB" id="6123450at2759"/>
<protein>
    <submittedName>
        <fullName evidence="1">Putative phosphotransferase yvkC-like</fullName>
    </submittedName>
</protein>
<dbReference type="Proteomes" id="UP000192247">
    <property type="component" value="Unassembled WGS sequence"/>
</dbReference>
<accession>A0A1V9WY70</accession>
<evidence type="ECO:0000313" key="2">
    <source>
        <dbReference type="Proteomes" id="UP000192247"/>
    </source>
</evidence>
<dbReference type="InParanoid" id="A0A1V9WY70"/>
<keyword evidence="1" id="KW-0808">Transferase</keyword>
<dbReference type="PANTHER" id="PTHR43615:SF1">
    <property type="entry name" value="PPDK_N DOMAIN-CONTAINING PROTEIN"/>
    <property type="match status" value="1"/>
</dbReference>
<proteinExistence type="predicted"/>
<reference evidence="1 2" key="1">
    <citation type="journal article" date="2017" name="Gigascience">
        <title>Draft genome of the honey bee ectoparasitic mite, Tropilaelaps mercedesae, is shaped by the parasitic life history.</title>
        <authorList>
            <person name="Dong X."/>
            <person name="Armstrong S.D."/>
            <person name="Xia D."/>
            <person name="Makepeace B.L."/>
            <person name="Darby A.C."/>
            <person name="Kadowaki T."/>
        </authorList>
    </citation>
    <scope>NUCLEOTIDE SEQUENCE [LARGE SCALE GENOMIC DNA]</scope>
    <source>
        <strain evidence="1">Wuxi-XJTLU</strain>
    </source>
</reference>
<keyword evidence="2" id="KW-1185">Reference proteome</keyword>
<dbReference type="GO" id="GO:0016740">
    <property type="term" value="F:transferase activity"/>
    <property type="evidence" value="ECO:0007669"/>
    <property type="project" value="UniProtKB-KW"/>
</dbReference>
<evidence type="ECO:0000313" key="1">
    <source>
        <dbReference type="EMBL" id="OQR66194.1"/>
    </source>
</evidence>
<sequence length="282" mass="32205">MSLFSRLVRSNLDVESADIPANLQTLAAMIRSSPLGDHFESLDAQDALKRLQDDTGTVGNRFRQFMLRHGHRCYKEFDFYSRPWIMNPLPLIRSIQGYVRSATDVEKTERITLDALERRPGFIYKRLLNMFLPRAQMAVYAREAMKSAVVKCIHELRLALWEIGDSLRREGRLPEAELIFFLTLDEAHRLAQDRDPNIVSRAIRRQRIHPVLNKQKFDVLICGFPKPISEDQGDVDVNALYVGGTTVSEGIVTGIARVINDFETEALLIQRGEILITHATDT</sequence>
<organism evidence="1 2">
    <name type="scientific">Tropilaelaps mercedesae</name>
    <dbReference type="NCBI Taxonomy" id="418985"/>
    <lineage>
        <taxon>Eukaryota</taxon>
        <taxon>Metazoa</taxon>
        <taxon>Ecdysozoa</taxon>
        <taxon>Arthropoda</taxon>
        <taxon>Chelicerata</taxon>
        <taxon>Arachnida</taxon>
        <taxon>Acari</taxon>
        <taxon>Parasitiformes</taxon>
        <taxon>Mesostigmata</taxon>
        <taxon>Gamasina</taxon>
        <taxon>Dermanyssoidea</taxon>
        <taxon>Laelapidae</taxon>
        <taxon>Tropilaelaps</taxon>
    </lineage>
</organism>
<comment type="caution">
    <text evidence="1">The sequence shown here is derived from an EMBL/GenBank/DDBJ whole genome shotgun (WGS) entry which is preliminary data.</text>
</comment>
<feature type="non-terminal residue" evidence="1">
    <location>
        <position position="282"/>
    </location>
</feature>
<dbReference type="EMBL" id="MNPL01033429">
    <property type="protein sequence ID" value="OQR66194.1"/>
    <property type="molecule type" value="Genomic_DNA"/>
</dbReference>
<dbReference type="InterPro" id="IPR051549">
    <property type="entry name" value="PEP_Utilizing_Enz"/>
</dbReference>
<gene>
    <name evidence="1" type="ORF">BIW11_14318</name>
</gene>